<evidence type="ECO:0000256" key="1">
    <source>
        <dbReference type="ARBA" id="ARBA00004141"/>
    </source>
</evidence>
<dbReference type="GO" id="GO:0006338">
    <property type="term" value="P:chromatin remodeling"/>
    <property type="evidence" value="ECO:0007669"/>
    <property type="project" value="InterPro"/>
</dbReference>
<dbReference type="GO" id="GO:0015179">
    <property type="term" value="F:L-amino acid transmembrane transporter activity"/>
    <property type="evidence" value="ECO:0007669"/>
    <property type="project" value="TreeGrafter"/>
</dbReference>
<dbReference type="Pfam" id="PF14612">
    <property type="entry name" value="Ino80_Iec3"/>
    <property type="match status" value="1"/>
</dbReference>
<feature type="domain" description="INO80 complex subunit 3-like middle region" evidence="9">
    <location>
        <begin position="787"/>
        <end position="876"/>
    </location>
</feature>
<feature type="domain" description="INO80 complex subunit 3 N-terminal" evidence="8">
    <location>
        <begin position="664"/>
        <end position="731"/>
    </location>
</feature>
<feature type="transmembrane region" description="Helical" evidence="7">
    <location>
        <begin position="495"/>
        <end position="522"/>
    </location>
</feature>
<dbReference type="GO" id="GO:0031011">
    <property type="term" value="C:Ino80 complex"/>
    <property type="evidence" value="ECO:0007669"/>
    <property type="project" value="InterPro"/>
</dbReference>
<evidence type="ECO:0000256" key="5">
    <source>
        <dbReference type="SAM" id="Coils"/>
    </source>
</evidence>
<dbReference type="PANTHER" id="PTHR11785:SF353">
    <property type="entry name" value="METHIONINE TRANSPORTER (EUROFUNG)"/>
    <property type="match status" value="1"/>
</dbReference>
<keyword evidence="5" id="KW-0175">Coiled coil</keyword>
<dbReference type="FunFam" id="1.20.1740.10:FF:000025">
    <property type="entry name" value="High-affinity methionine permease"/>
    <property type="match status" value="1"/>
</dbReference>
<organism evidence="10 11">
    <name type="scientific">Aureobasidium melanogenum</name>
    <name type="common">Aureobasidium pullulans var. melanogenum</name>
    <dbReference type="NCBI Taxonomy" id="46634"/>
    <lineage>
        <taxon>Eukaryota</taxon>
        <taxon>Fungi</taxon>
        <taxon>Dikarya</taxon>
        <taxon>Ascomycota</taxon>
        <taxon>Pezizomycotina</taxon>
        <taxon>Dothideomycetes</taxon>
        <taxon>Dothideomycetidae</taxon>
        <taxon>Dothideales</taxon>
        <taxon>Saccotheciaceae</taxon>
        <taxon>Aureobasidium</taxon>
    </lineage>
</organism>
<feature type="region of interest" description="Disordered" evidence="6">
    <location>
        <begin position="1"/>
        <end position="22"/>
    </location>
</feature>
<feature type="transmembrane region" description="Helical" evidence="7">
    <location>
        <begin position="401"/>
        <end position="418"/>
    </location>
</feature>
<feature type="transmembrane region" description="Helical" evidence="7">
    <location>
        <begin position="191"/>
        <end position="208"/>
    </location>
</feature>
<evidence type="ECO:0000313" key="10">
    <source>
        <dbReference type="EMBL" id="KAG9664728.1"/>
    </source>
</evidence>
<dbReference type="Proteomes" id="UP000779574">
    <property type="component" value="Unassembled WGS sequence"/>
</dbReference>
<dbReference type="Pfam" id="PF24244">
    <property type="entry name" value="Iec3-like_M"/>
    <property type="match status" value="1"/>
</dbReference>
<feature type="transmembrane region" description="Helical" evidence="7">
    <location>
        <begin position="430"/>
        <end position="448"/>
    </location>
</feature>
<evidence type="ECO:0000256" key="3">
    <source>
        <dbReference type="ARBA" id="ARBA00022989"/>
    </source>
</evidence>
<evidence type="ECO:0000313" key="11">
    <source>
        <dbReference type="Proteomes" id="UP000779574"/>
    </source>
</evidence>
<keyword evidence="4 7" id="KW-0472">Membrane</keyword>
<comment type="subcellular location">
    <subcellularLocation>
        <location evidence="1">Membrane</location>
        <topology evidence="1">Multi-pass membrane protein</topology>
    </subcellularLocation>
</comment>
<dbReference type="InterPro" id="IPR050598">
    <property type="entry name" value="AminoAcid_Transporter"/>
</dbReference>
<comment type="caution">
    <text evidence="10">The sequence shown here is derived from an EMBL/GenBank/DDBJ whole genome shotgun (WGS) entry which is preliminary data.</text>
</comment>
<dbReference type="PANTHER" id="PTHR11785">
    <property type="entry name" value="AMINO ACID TRANSPORTER"/>
    <property type="match status" value="1"/>
</dbReference>
<evidence type="ECO:0000259" key="8">
    <source>
        <dbReference type="Pfam" id="PF14612"/>
    </source>
</evidence>
<keyword evidence="2 7" id="KW-0812">Transmembrane</keyword>
<evidence type="ECO:0000256" key="6">
    <source>
        <dbReference type="SAM" id="MobiDB-lite"/>
    </source>
</evidence>
<name>A0A9P8DY48_AURME</name>
<feature type="transmembrane region" description="Helical" evidence="7">
    <location>
        <begin position="214"/>
        <end position="237"/>
    </location>
</feature>
<reference evidence="10" key="1">
    <citation type="journal article" date="2021" name="J Fungi (Basel)">
        <title>Virulence traits and population genomics of the black yeast Aureobasidium melanogenum.</title>
        <authorList>
            <person name="Cernosa A."/>
            <person name="Sun X."/>
            <person name="Gostincar C."/>
            <person name="Fang C."/>
            <person name="Gunde-Cimerman N."/>
            <person name="Song Z."/>
        </authorList>
    </citation>
    <scope>NUCLEOTIDE SEQUENCE</scope>
    <source>
        <strain evidence="10">EXF-9911</strain>
    </source>
</reference>
<evidence type="ECO:0000259" key="9">
    <source>
        <dbReference type="Pfam" id="PF24244"/>
    </source>
</evidence>
<proteinExistence type="predicted"/>
<dbReference type="InterPro" id="IPR032742">
    <property type="entry name" value="Iec3_N"/>
</dbReference>
<feature type="transmembrane region" description="Helical" evidence="7">
    <location>
        <begin position="460"/>
        <end position="483"/>
    </location>
</feature>
<feature type="non-terminal residue" evidence="10">
    <location>
        <position position="1"/>
    </location>
</feature>
<dbReference type="AlphaFoldDB" id="A0A9P8DY48"/>
<sequence length="987" mass="108817">MSFFRRSVREKTGDSATSSSNDVFSSHEIVSTTGDLKFVVEQGCNGSQPSYQEVSGAPVETKSSLGYAVGPATIVLINVGKMIGTGVYSTPATVLKGTGSVGTSLIFWALGLLTSGTSLAVYLEYASYFPNRSGSEVVYLEQAFPRPKYFFPIAFAVQTVILSFSSGNAIVMAQYLFKIGDHTPSAWEKKGVAIACYTLVTLLLIFHTKTSYRISNAIGMIKVLTLVFIAITGLVVLSGHTRVQDPGANFRHAFEGNATGYGLTNSLVKIIFSYAGYENAFNIVNEIKNPVKTIKRNASYSLIIVTVLYILANVAYFAAVPKADIKTSGVTVASLFFTNVFGHAKGVKVFNLLIALSAFGNLIAVQIGQSRLIRECGRQGVLPFPKFWASTRPFGTPIGPYMVKWAVTVIMILAPPAGDAFNFITDLQTYPAAAFAFTMSVGLYMVRYRRKKLGVPRSEFRAWDAAVVFTILQNLYLLIMPWYPPTGGATGGDVSFWYATYCVTGIGILLLCGVYYYLWLYVLPRWGNYRIKQEVIVLEDGSSTNSLVRVALSDLEQWRQAHDAAGRLVVTGVEVEAKNEGRSGQVKEHSTGRKVLAVYITADGSRRAVRFELSAVTTFLTIQLITHNTVAPTQVMSDDEIVAGPPGATSVDARGASESKPKYRSWRKKYRKMKTHFDDVMKESNSLFVDEQKLDNLSKRLQEQNDQLLDLLLDLNTSLSIPHEMRFDLSLAPKSQQPQEERDMNLDTANNIIANAHRAFHNHEIPQLDFVRIRQDIEALLARKNAKSLVDMEAQIPHPRYHHPVPSLVTEADPAFLSSSHEDAYLTRLDNKLEPAALSDPRPPSPQPLSKLTQRELDREVELRNPLSVHNWLKKHGTISDLDAASEGGAAQTPATVNKRRNLAKQVGDRAIERAREKEGSPGSTADNDDDLAVDDTPGKPKKARDDDQTYRPKGGRSKSKRKRDEGENTPARGKKQRTSLNIPSDA</sequence>
<dbReference type="InterPro" id="IPR055449">
    <property type="entry name" value="Iec3-like_M"/>
</dbReference>
<feature type="transmembrane region" description="Helical" evidence="7">
    <location>
        <begin position="105"/>
        <end position="129"/>
    </location>
</feature>
<protein>
    <submittedName>
        <fullName evidence="10">Amino acid transporter</fullName>
    </submittedName>
</protein>
<keyword evidence="3 7" id="KW-1133">Transmembrane helix</keyword>
<dbReference type="OrthoDB" id="5982228at2759"/>
<feature type="transmembrane region" description="Helical" evidence="7">
    <location>
        <begin position="298"/>
        <end position="319"/>
    </location>
</feature>
<reference evidence="10" key="2">
    <citation type="submission" date="2021-08" db="EMBL/GenBank/DDBJ databases">
        <authorList>
            <person name="Gostincar C."/>
            <person name="Sun X."/>
            <person name="Song Z."/>
            <person name="Gunde-Cimerman N."/>
        </authorList>
    </citation>
    <scope>NUCLEOTIDE SEQUENCE</scope>
    <source>
        <strain evidence="10">EXF-9911</strain>
    </source>
</reference>
<evidence type="ECO:0000256" key="7">
    <source>
        <dbReference type="SAM" id="Phobius"/>
    </source>
</evidence>
<dbReference type="Gene3D" id="1.20.1740.10">
    <property type="entry name" value="Amino acid/polyamine transporter I"/>
    <property type="match status" value="1"/>
</dbReference>
<evidence type="ECO:0000256" key="4">
    <source>
        <dbReference type="ARBA" id="ARBA00023136"/>
    </source>
</evidence>
<dbReference type="Pfam" id="PF13520">
    <property type="entry name" value="AA_permease_2"/>
    <property type="match status" value="1"/>
</dbReference>
<feature type="coiled-coil region" evidence="5">
    <location>
        <begin position="687"/>
        <end position="714"/>
    </location>
</feature>
<feature type="transmembrane region" description="Helical" evidence="7">
    <location>
        <begin position="349"/>
        <end position="368"/>
    </location>
</feature>
<dbReference type="EMBL" id="JAHFXF010001675">
    <property type="protein sequence ID" value="KAG9664728.1"/>
    <property type="molecule type" value="Genomic_DNA"/>
</dbReference>
<accession>A0A9P8DY48</accession>
<dbReference type="GO" id="GO:0016020">
    <property type="term" value="C:membrane"/>
    <property type="evidence" value="ECO:0007669"/>
    <property type="project" value="UniProtKB-SubCell"/>
</dbReference>
<feature type="transmembrane region" description="Helical" evidence="7">
    <location>
        <begin position="149"/>
        <end position="171"/>
    </location>
</feature>
<gene>
    <name evidence="10" type="ORF">KCU76_g18609</name>
</gene>
<feature type="region of interest" description="Disordered" evidence="6">
    <location>
        <begin position="912"/>
        <end position="987"/>
    </location>
</feature>
<evidence type="ECO:0000256" key="2">
    <source>
        <dbReference type="ARBA" id="ARBA00022692"/>
    </source>
</evidence>
<dbReference type="InterPro" id="IPR002293">
    <property type="entry name" value="AA/rel_permease1"/>
</dbReference>